<dbReference type="EMBL" id="KZ826316">
    <property type="protein sequence ID" value="PYI11977.1"/>
    <property type="molecule type" value="Genomic_DNA"/>
</dbReference>
<evidence type="ECO:0000313" key="3">
    <source>
        <dbReference type="Proteomes" id="UP000248423"/>
    </source>
</evidence>
<organism evidence="2 3">
    <name type="scientific">Aspergillus sclerotiicarbonarius (strain CBS 121057 / IBT 28362)</name>
    <dbReference type="NCBI Taxonomy" id="1448318"/>
    <lineage>
        <taxon>Eukaryota</taxon>
        <taxon>Fungi</taxon>
        <taxon>Dikarya</taxon>
        <taxon>Ascomycota</taxon>
        <taxon>Pezizomycotina</taxon>
        <taxon>Eurotiomycetes</taxon>
        <taxon>Eurotiomycetidae</taxon>
        <taxon>Eurotiales</taxon>
        <taxon>Aspergillaceae</taxon>
        <taxon>Aspergillus</taxon>
        <taxon>Aspergillus subgen. Circumdati</taxon>
    </lineage>
</organism>
<dbReference type="Proteomes" id="UP000248423">
    <property type="component" value="Unassembled WGS sequence"/>
</dbReference>
<evidence type="ECO:0000256" key="1">
    <source>
        <dbReference type="SAM" id="MobiDB-lite"/>
    </source>
</evidence>
<reference evidence="2 3" key="1">
    <citation type="submission" date="2018-02" db="EMBL/GenBank/DDBJ databases">
        <title>The genomes of Aspergillus section Nigri reveals drivers in fungal speciation.</title>
        <authorList>
            <consortium name="DOE Joint Genome Institute"/>
            <person name="Vesth T.C."/>
            <person name="Nybo J."/>
            <person name="Theobald S."/>
            <person name="Brandl J."/>
            <person name="Frisvad J.C."/>
            <person name="Nielsen K.F."/>
            <person name="Lyhne E.K."/>
            <person name="Kogle M.E."/>
            <person name="Kuo A."/>
            <person name="Riley R."/>
            <person name="Clum A."/>
            <person name="Nolan M."/>
            <person name="Lipzen A."/>
            <person name="Salamov A."/>
            <person name="Henrissat B."/>
            <person name="Wiebenga A."/>
            <person name="De vries R.P."/>
            <person name="Grigoriev I.V."/>
            <person name="Mortensen U.H."/>
            <person name="Andersen M.R."/>
            <person name="Baker S.E."/>
        </authorList>
    </citation>
    <scope>NUCLEOTIDE SEQUENCE [LARGE SCALE GENOMIC DNA]</scope>
    <source>
        <strain evidence="2 3">CBS 121057</strain>
    </source>
</reference>
<gene>
    <name evidence="2" type="ORF">BO78DRAFT_382006</name>
</gene>
<dbReference type="VEuPathDB" id="FungiDB:BO78DRAFT_382006"/>
<sequence length="306" mass="33532">MNASPFGAAVQLQDYAFTVGGVAYRLDDCLKQRPTPMLVTASSPSSTSWTARLEEVGSDKAPTNFSRPEEQGNPGYGQARYVVVGVVPFSLPSDQELGATKSRHGVGTSITPTTKVRSPVPGKLPLRVVAPITNEHPKGGLKLYALTDMNPTTRLCNAHIIGQDVVFYFAEYRTGATNISNRRREWNERIMVRSVIGQEDRPYWGTGISVPPSPVCSREESFANELRILTSSLDMIPSAEGIKQVEGLLAKATGGQTIILRSENRPNSKSSILALIRWAFISEPRPPLWLHVSEIWQISIGRECPS</sequence>
<evidence type="ECO:0000313" key="2">
    <source>
        <dbReference type="EMBL" id="PYI11977.1"/>
    </source>
</evidence>
<feature type="region of interest" description="Disordered" evidence="1">
    <location>
        <begin position="97"/>
        <end position="118"/>
    </location>
</feature>
<dbReference type="AlphaFoldDB" id="A0A319ENQ8"/>
<keyword evidence="3" id="KW-1185">Reference proteome</keyword>
<proteinExistence type="predicted"/>
<dbReference type="OrthoDB" id="10472860at2759"/>
<protein>
    <submittedName>
        <fullName evidence="2">Uncharacterized protein</fullName>
    </submittedName>
</protein>
<accession>A0A319ENQ8</accession>
<name>A0A319ENQ8_ASPSB</name>